<reference evidence="1 2" key="1">
    <citation type="journal article" date="2019" name="Nat. Ecol. Evol.">
        <title>Megaphylogeny resolves global patterns of mushroom evolution.</title>
        <authorList>
            <person name="Varga T."/>
            <person name="Krizsan K."/>
            <person name="Foldi C."/>
            <person name="Dima B."/>
            <person name="Sanchez-Garcia M."/>
            <person name="Sanchez-Ramirez S."/>
            <person name="Szollosi G.J."/>
            <person name="Szarkandi J.G."/>
            <person name="Papp V."/>
            <person name="Albert L."/>
            <person name="Andreopoulos W."/>
            <person name="Angelini C."/>
            <person name="Antonin V."/>
            <person name="Barry K.W."/>
            <person name="Bougher N.L."/>
            <person name="Buchanan P."/>
            <person name="Buyck B."/>
            <person name="Bense V."/>
            <person name="Catcheside P."/>
            <person name="Chovatia M."/>
            <person name="Cooper J."/>
            <person name="Damon W."/>
            <person name="Desjardin D."/>
            <person name="Finy P."/>
            <person name="Geml J."/>
            <person name="Haridas S."/>
            <person name="Hughes K."/>
            <person name="Justo A."/>
            <person name="Karasinski D."/>
            <person name="Kautmanova I."/>
            <person name="Kiss B."/>
            <person name="Kocsube S."/>
            <person name="Kotiranta H."/>
            <person name="LaButti K.M."/>
            <person name="Lechner B.E."/>
            <person name="Liimatainen K."/>
            <person name="Lipzen A."/>
            <person name="Lukacs Z."/>
            <person name="Mihaltcheva S."/>
            <person name="Morgado L.N."/>
            <person name="Niskanen T."/>
            <person name="Noordeloos M.E."/>
            <person name="Ohm R.A."/>
            <person name="Ortiz-Santana B."/>
            <person name="Ovrebo C."/>
            <person name="Racz N."/>
            <person name="Riley R."/>
            <person name="Savchenko A."/>
            <person name="Shiryaev A."/>
            <person name="Soop K."/>
            <person name="Spirin V."/>
            <person name="Szebenyi C."/>
            <person name="Tomsovsky M."/>
            <person name="Tulloss R.E."/>
            <person name="Uehling J."/>
            <person name="Grigoriev I.V."/>
            <person name="Vagvolgyi C."/>
            <person name="Papp T."/>
            <person name="Martin F.M."/>
            <person name="Miettinen O."/>
            <person name="Hibbett D.S."/>
            <person name="Nagy L.G."/>
        </authorList>
    </citation>
    <scope>NUCLEOTIDE SEQUENCE [LARGE SCALE GENOMIC DNA]</scope>
    <source>
        <strain evidence="1 2">NL-1719</strain>
    </source>
</reference>
<gene>
    <name evidence="1" type="ORF">BDN72DRAFT_833399</name>
</gene>
<accession>A0ACD3BA11</accession>
<dbReference type="Proteomes" id="UP000308600">
    <property type="component" value="Unassembled WGS sequence"/>
</dbReference>
<protein>
    <submittedName>
        <fullName evidence="1">Uncharacterized protein</fullName>
    </submittedName>
</protein>
<proteinExistence type="predicted"/>
<evidence type="ECO:0000313" key="1">
    <source>
        <dbReference type="EMBL" id="TFK74472.1"/>
    </source>
</evidence>
<name>A0ACD3BA11_9AGAR</name>
<evidence type="ECO:0000313" key="2">
    <source>
        <dbReference type="Proteomes" id="UP000308600"/>
    </source>
</evidence>
<organism evidence="1 2">
    <name type="scientific">Pluteus cervinus</name>
    <dbReference type="NCBI Taxonomy" id="181527"/>
    <lineage>
        <taxon>Eukaryota</taxon>
        <taxon>Fungi</taxon>
        <taxon>Dikarya</taxon>
        <taxon>Basidiomycota</taxon>
        <taxon>Agaricomycotina</taxon>
        <taxon>Agaricomycetes</taxon>
        <taxon>Agaricomycetidae</taxon>
        <taxon>Agaricales</taxon>
        <taxon>Pluteineae</taxon>
        <taxon>Pluteaceae</taxon>
        <taxon>Pluteus</taxon>
    </lineage>
</organism>
<dbReference type="EMBL" id="ML208268">
    <property type="protein sequence ID" value="TFK74472.1"/>
    <property type="molecule type" value="Genomic_DNA"/>
</dbReference>
<keyword evidence="2" id="KW-1185">Reference proteome</keyword>
<sequence>MPRIRKKTTNRTTTRDRKKVQNKIKETKRKKVKAAKKNPQWKSKHKKDPGIPNNFPYKDQILAEVAEQRRAALDEKQKLKDEKRAGKAALKSRSEDPLNQEQTGDKSLDAGEDAIASLSAKHLIYANATTRVTPSPVEDSVDDVPILYNRDFPTLKSVLDAADVVLHVIDARMPLGTRSAHLESLMKDKPSCRFAFVLNKIDLCPREAVTAWLKCLRQDAPTFPFRSASAFLPPSYDQSKPSSKSKGSFNDAVGLGPLLEQLKQWATSATADKPLVIAVVGLTNVGKSAFTNSLVRQGALPIYLLATSSPSPSTTGLCQEVNLDLDGRTVRIIDTPGLLWENAEGPKDALVRARDILLRNKGRIDKLKDPAPVLAHIVNCSHVEDLMVLYNLPAFAKGDQASFLGSLARSNQLVKKRGELDLAGASRIVLRDWCTGKFPYHTPPPSDLPKSEVEDSNSQDYDILSTLLPRKEKRKANGLVRFTIGGVESRNLLLDEPWPAFGSDESGSEGEGANSDEEQSGSDKFGSAMEEDEESAEESEHDMLDPPLTGQKRKHIDNAPTKLAPKKVAFGRQTKQKPTQGIPKSILKMPQPKRPVTTSKKSANVAPQSGSRNMGGDQYDFSKFF</sequence>